<protein>
    <submittedName>
        <fullName evidence="2">Uncharacterized protein</fullName>
    </submittedName>
</protein>
<dbReference type="AlphaFoldDB" id="A0A5C8PPC8"/>
<feature type="transmembrane region" description="Helical" evidence="1">
    <location>
        <begin position="38"/>
        <end position="59"/>
    </location>
</feature>
<evidence type="ECO:0000313" key="3">
    <source>
        <dbReference type="Proteomes" id="UP000321638"/>
    </source>
</evidence>
<sequence>MRWIIRFSIACVAGIVAIAVLSWVAVGSLDLDPAATTPLILGIVFTVALAVGLMALVFYSSRSGRDDDASIDPPDRKGG</sequence>
<proteinExistence type="predicted"/>
<feature type="transmembrane region" description="Helical" evidence="1">
    <location>
        <begin position="7"/>
        <end position="26"/>
    </location>
</feature>
<evidence type="ECO:0000313" key="2">
    <source>
        <dbReference type="EMBL" id="TXL76398.1"/>
    </source>
</evidence>
<reference evidence="2 3" key="1">
    <citation type="submission" date="2019-06" db="EMBL/GenBank/DDBJ databases">
        <title>New taxonomy in bacterial strain CC-CFT640, isolated from vineyard.</title>
        <authorList>
            <person name="Lin S.-Y."/>
            <person name="Tsai C.-F."/>
            <person name="Young C.-C."/>
        </authorList>
    </citation>
    <scope>NUCLEOTIDE SEQUENCE [LARGE SCALE GENOMIC DNA]</scope>
    <source>
        <strain evidence="2 3">CC-CFT640</strain>
    </source>
</reference>
<comment type="caution">
    <text evidence="2">The sequence shown here is derived from an EMBL/GenBank/DDBJ whole genome shotgun (WGS) entry which is preliminary data.</text>
</comment>
<gene>
    <name evidence="2" type="ORF">FHP25_12180</name>
</gene>
<evidence type="ECO:0000256" key="1">
    <source>
        <dbReference type="SAM" id="Phobius"/>
    </source>
</evidence>
<keyword evidence="1" id="KW-1133">Transmembrane helix</keyword>
<name>A0A5C8PPC8_9HYPH</name>
<dbReference type="RefSeq" id="WP_178133465.1">
    <property type="nucleotide sequence ID" value="NZ_VDUZ01000011.1"/>
</dbReference>
<keyword evidence="3" id="KW-1185">Reference proteome</keyword>
<accession>A0A5C8PPC8</accession>
<keyword evidence="1" id="KW-0812">Transmembrane</keyword>
<organism evidence="2 3">
    <name type="scientific">Vineibacter terrae</name>
    <dbReference type="NCBI Taxonomy" id="2586908"/>
    <lineage>
        <taxon>Bacteria</taxon>
        <taxon>Pseudomonadati</taxon>
        <taxon>Pseudomonadota</taxon>
        <taxon>Alphaproteobacteria</taxon>
        <taxon>Hyphomicrobiales</taxon>
        <taxon>Vineibacter</taxon>
    </lineage>
</organism>
<dbReference type="EMBL" id="VDUZ01000011">
    <property type="protein sequence ID" value="TXL76398.1"/>
    <property type="molecule type" value="Genomic_DNA"/>
</dbReference>
<keyword evidence="1" id="KW-0472">Membrane</keyword>
<dbReference type="Proteomes" id="UP000321638">
    <property type="component" value="Unassembled WGS sequence"/>
</dbReference>